<name>A0AAW8SPP0_9ENTE</name>
<sequence>MNSDRLRDLIKAKKGSIASAEELRIRYATERFLLRVQASPYKDKLILKGGFLLGTIYKIENRTTKDLDALVKDIAADRESVKSMLEEIITIDLNDDVSFELGNFSDSQHERKYTGFRAKLTMQHLNSTAKIAFDLDLGVGDVVTPEPKVLTFNLTFKEQKGENERITMYSYPIETVLAEKVETIFALGIQNTRMKDFYDIHLLLNDPNKPSLENLYEAFNKTWIFRHDQIEDADFEDWLYLVNELKDNQNFKKGLWQNYITNREYAQSLSWGEIIDELIEYIIALQKYRNETKE</sequence>
<evidence type="ECO:0000313" key="2">
    <source>
        <dbReference type="Proteomes" id="UP001249240"/>
    </source>
</evidence>
<dbReference type="RefSeq" id="WP_028020616.1">
    <property type="nucleotide sequence ID" value="NZ_BAAAXM010000060.1"/>
</dbReference>
<comment type="caution">
    <text evidence="1">The sequence shown here is derived from an EMBL/GenBank/DDBJ whole genome shotgun (WGS) entry which is preliminary data.</text>
</comment>
<keyword evidence="1" id="KW-0808">Transferase</keyword>
<proteinExistence type="predicted"/>
<dbReference type="InterPro" id="IPR014942">
    <property type="entry name" value="AbiEii"/>
</dbReference>
<organism evidence="1 2">
    <name type="scientific">Enterococcus raffinosus</name>
    <dbReference type="NCBI Taxonomy" id="71452"/>
    <lineage>
        <taxon>Bacteria</taxon>
        <taxon>Bacillati</taxon>
        <taxon>Bacillota</taxon>
        <taxon>Bacilli</taxon>
        <taxon>Lactobacillales</taxon>
        <taxon>Enterococcaceae</taxon>
        <taxon>Enterococcus</taxon>
    </lineage>
</organism>
<dbReference type="Proteomes" id="UP001249240">
    <property type="component" value="Unassembled WGS sequence"/>
</dbReference>
<dbReference type="Pfam" id="PF08843">
    <property type="entry name" value="AbiEii"/>
    <property type="match status" value="1"/>
</dbReference>
<dbReference type="GO" id="GO:0016740">
    <property type="term" value="F:transferase activity"/>
    <property type="evidence" value="ECO:0007669"/>
    <property type="project" value="UniProtKB-KW"/>
</dbReference>
<dbReference type="AlphaFoldDB" id="A0AAW8SPP0"/>
<protein>
    <submittedName>
        <fullName evidence="1">Nucleotidyl transferase AbiEii/AbiGii toxin family protein</fullName>
    </submittedName>
</protein>
<reference evidence="1" key="1">
    <citation type="submission" date="2023-03" db="EMBL/GenBank/DDBJ databases">
        <authorList>
            <person name="Shen W."/>
            <person name="Cai J."/>
        </authorList>
    </citation>
    <scope>NUCLEOTIDE SEQUENCE</scope>
    <source>
        <strain evidence="1">B646-2</strain>
    </source>
</reference>
<evidence type="ECO:0000313" key="1">
    <source>
        <dbReference type="EMBL" id="MDT2536803.1"/>
    </source>
</evidence>
<dbReference type="EMBL" id="JARPXM010000001">
    <property type="protein sequence ID" value="MDT2536803.1"/>
    <property type="molecule type" value="Genomic_DNA"/>
</dbReference>
<dbReference type="Gene3D" id="3.10.450.620">
    <property type="entry name" value="JHP933, nucleotidyltransferase-like core domain"/>
    <property type="match status" value="1"/>
</dbReference>
<gene>
    <name evidence="1" type="ORF">P7D78_01585</name>
</gene>
<accession>A0AAW8SPP0</accession>